<dbReference type="GO" id="GO:0046856">
    <property type="term" value="P:phosphatidylinositol dephosphorylation"/>
    <property type="evidence" value="ECO:0007669"/>
    <property type="project" value="TreeGrafter"/>
</dbReference>
<sequence length="784" mass="87436">MRDEGAAMRVHADPVDISDKRNSSSSSSSSSEPGSLLNDDASCTTVGAAVTSSVVSPQVSETIRNPSFQSLNDVVDLVFNPLRSVISQNRRRYTEDGFNLDLTYITDRIIAMGYPARSIERLYRNSMYHTVKFLERNHAAHYKVFNLRGNYFYKVEKFHGRVGLYHMKDHQPPRLDLMDPFCKEVNEYLRADSRNVVAVHCKAGKGRTGVMICAYLVSINFYNQPRQVMDYYSIVRTVNNKGVTIPSQRRYVYYYAQMLKYSLKYTPLRIELVGVYVERPPQPGVTFKGDLVMRVTQSDVEMFTGAPITITRQQWIDEEKLWSGKVPFGEDSYDPSTDYFDVNHTCVSRRAWGWTVTHPYRVYLEGDVRVDIFAETTVAGSRLRKNKKKREKIGHVWLNTMFTCPSSCGGGYRHGDESWPYPKGATSITERRTSPPSTSAITSTASKMPCSPFSLFSDSDRKLHSSDPHILSAGAACSDCQKKRKTPSTSERWEAKNLDLLLPPGLEEHCPSSTLADIYGDPSKAPRFGIEELLRNAHALDLVHDSYNQRRSALPTHGEPVEAAVEERPEAGGPRLIRRNRDEHVHIFPLIEVDRAFKSESMPPGFKVIIITRCIHSEDPVAQEKAEKALADARRVVAKHEEERRSKCKKAINCPPTNVPIVGAGPLSTASSWPNCPLQTDLTSSSSHGNSVAFPAKPEQWEHTASSSGSASECADYSDNRFLQLHGNDADVFGNSDEDAFRSSGDGGQNGANEGENSSSSDSDSHDLTSAVESLFGDSHLVLS</sequence>
<dbReference type="InterPro" id="IPR051281">
    <property type="entry name" value="Dual-spec_lipid-protein_phosph"/>
</dbReference>
<dbReference type="InterPro" id="IPR029021">
    <property type="entry name" value="Prot-tyrosine_phosphatase-like"/>
</dbReference>
<reference evidence="12" key="1">
    <citation type="submission" date="2021-06" db="EMBL/GenBank/DDBJ databases">
        <title>Parelaphostrongylus tenuis whole genome reference sequence.</title>
        <authorList>
            <person name="Garwood T.J."/>
            <person name="Larsen P.A."/>
            <person name="Fountain-Jones N.M."/>
            <person name="Garbe J.R."/>
            <person name="Macchietto M.G."/>
            <person name="Kania S.A."/>
            <person name="Gerhold R.W."/>
            <person name="Richards J.E."/>
            <person name="Wolf T.M."/>
        </authorList>
    </citation>
    <scope>NUCLEOTIDE SEQUENCE</scope>
    <source>
        <strain evidence="12">MNPRO001-30</strain>
        <tissue evidence="12">Meninges</tissue>
    </source>
</reference>
<dbReference type="InterPro" id="IPR003595">
    <property type="entry name" value="Tyr_Pase_cat"/>
</dbReference>
<evidence type="ECO:0000256" key="6">
    <source>
        <dbReference type="ARBA" id="ARBA00022912"/>
    </source>
</evidence>
<feature type="compositionally biased region" description="Polar residues" evidence="9">
    <location>
        <begin position="681"/>
        <end position="690"/>
    </location>
</feature>
<dbReference type="PROSITE" id="PS50056">
    <property type="entry name" value="TYR_PHOSPHATASE_2"/>
    <property type="match status" value="1"/>
</dbReference>
<dbReference type="PANTHER" id="PTHR12305">
    <property type="entry name" value="PHOSPHATASE WITH HOMOLOGY TO TENSIN"/>
    <property type="match status" value="1"/>
</dbReference>
<dbReference type="AlphaFoldDB" id="A0AAD5QXR7"/>
<evidence type="ECO:0000256" key="1">
    <source>
        <dbReference type="ARBA" id="ARBA00004487"/>
    </source>
</evidence>
<feature type="domain" description="Phosphatase tensin-type" evidence="11">
    <location>
        <begin position="91"/>
        <end position="262"/>
    </location>
</feature>
<dbReference type="GO" id="GO:0043005">
    <property type="term" value="C:neuron projection"/>
    <property type="evidence" value="ECO:0007669"/>
    <property type="project" value="UniProtKB-SubCell"/>
</dbReference>
<gene>
    <name evidence="12" type="ORF">KIN20_025338</name>
</gene>
<dbReference type="GO" id="GO:0050793">
    <property type="term" value="P:regulation of developmental process"/>
    <property type="evidence" value="ECO:0007669"/>
    <property type="project" value="UniProtKB-ARBA"/>
</dbReference>
<comment type="caution">
    <text evidence="12">The sequence shown here is derived from an EMBL/GenBank/DDBJ whole genome shotgun (WGS) entry which is preliminary data.</text>
</comment>
<name>A0AAD5QXR7_PARTN</name>
<evidence type="ECO:0000259" key="10">
    <source>
        <dbReference type="PROSITE" id="PS50056"/>
    </source>
</evidence>
<dbReference type="GO" id="GO:0005829">
    <property type="term" value="C:cytosol"/>
    <property type="evidence" value="ECO:0007669"/>
    <property type="project" value="TreeGrafter"/>
</dbReference>
<evidence type="ECO:0000256" key="9">
    <source>
        <dbReference type="SAM" id="MobiDB-lite"/>
    </source>
</evidence>
<comment type="similarity">
    <text evidence="3">Belongs to the PTEN phosphatase protein family.</text>
</comment>
<dbReference type="GO" id="GO:0016314">
    <property type="term" value="F:phosphatidylinositol-3,4,5-trisphosphate 3-phosphatase activity"/>
    <property type="evidence" value="ECO:0007669"/>
    <property type="project" value="TreeGrafter"/>
</dbReference>
<evidence type="ECO:0000256" key="3">
    <source>
        <dbReference type="ARBA" id="ARBA00007881"/>
    </source>
</evidence>
<evidence type="ECO:0000313" key="13">
    <source>
        <dbReference type="Proteomes" id="UP001196413"/>
    </source>
</evidence>
<dbReference type="PANTHER" id="PTHR12305:SF81">
    <property type="entry name" value="PHOSPHATIDYLINOSITOL 3,4,5-TRISPHOSPHATE 3-PHOSPHATASE AND DUAL-SPECIFICITY PROTEIN PHOSPHATASE PTEN"/>
    <property type="match status" value="1"/>
</dbReference>
<dbReference type="InterPro" id="IPR014020">
    <property type="entry name" value="Tensin_C2-dom"/>
</dbReference>
<keyword evidence="4" id="KW-0963">Cytoplasm</keyword>
<feature type="region of interest" description="Disordered" evidence="9">
    <location>
        <begin position="1"/>
        <end position="38"/>
    </location>
</feature>
<dbReference type="GO" id="GO:0051896">
    <property type="term" value="P:regulation of phosphatidylinositol 3-kinase/protein kinase B signal transduction"/>
    <property type="evidence" value="ECO:0007669"/>
    <property type="project" value="TreeGrafter"/>
</dbReference>
<evidence type="ECO:0000259" key="11">
    <source>
        <dbReference type="PROSITE" id="PS51181"/>
    </source>
</evidence>
<dbReference type="GO" id="GO:0005634">
    <property type="term" value="C:nucleus"/>
    <property type="evidence" value="ECO:0007669"/>
    <property type="project" value="TreeGrafter"/>
</dbReference>
<evidence type="ECO:0000256" key="2">
    <source>
        <dbReference type="ARBA" id="ARBA00004496"/>
    </source>
</evidence>
<feature type="compositionally biased region" description="Basic and acidic residues" evidence="9">
    <location>
        <begin position="1"/>
        <end position="22"/>
    </location>
</feature>
<dbReference type="InterPro" id="IPR016130">
    <property type="entry name" value="Tyr_Pase_AS"/>
</dbReference>
<organism evidence="12 13">
    <name type="scientific">Parelaphostrongylus tenuis</name>
    <name type="common">Meningeal worm</name>
    <dbReference type="NCBI Taxonomy" id="148309"/>
    <lineage>
        <taxon>Eukaryota</taxon>
        <taxon>Metazoa</taxon>
        <taxon>Ecdysozoa</taxon>
        <taxon>Nematoda</taxon>
        <taxon>Chromadorea</taxon>
        <taxon>Rhabditida</taxon>
        <taxon>Rhabditina</taxon>
        <taxon>Rhabditomorpha</taxon>
        <taxon>Strongyloidea</taxon>
        <taxon>Metastrongylidae</taxon>
        <taxon>Parelaphostrongylus</taxon>
    </lineage>
</organism>
<dbReference type="InterPro" id="IPR000387">
    <property type="entry name" value="Tyr_Pase_dom"/>
</dbReference>
<dbReference type="Gene3D" id="2.60.40.1110">
    <property type="match status" value="1"/>
</dbReference>
<dbReference type="GO" id="GO:0008285">
    <property type="term" value="P:negative regulation of cell population proliferation"/>
    <property type="evidence" value="ECO:0007669"/>
    <property type="project" value="TreeGrafter"/>
</dbReference>
<dbReference type="InterPro" id="IPR045101">
    <property type="entry name" value="PTP_PTEN"/>
</dbReference>
<keyword evidence="6" id="KW-0904">Protein phosphatase</keyword>
<dbReference type="SMART" id="SM01326">
    <property type="entry name" value="PTEN_C2"/>
    <property type="match status" value="1"/>
</dbReference>
<evidence type="ECO:0008006" key="14">
    <source>
        <dbReference type="Google" id="ProtNLM"/>
    </source>
</evidence>
<dbReference type="EMBL" id="JAHQIW010005177">
    <property type="protein sequence ID" value="KAJ1365111.1"/>
    <property type="molecule type" value="Genomic_DNA"/>
</dbReference>
<dbReference type="Gene3D" id="3.90.190.10">
    <property type="entry name" value="Protein tyrosine phosphatase superfamily"/>
    <property type="match status" value="1"/>
</dbReference>
<dbReference type="GO" id="GO:0004725">
    <property type="term" value="F:protein tyrosine phosphatase activity"/>
    <property type="evidence" value="ECO:0007669"/>
    <property type="project" value="TreeGrafter"/>
</dbReference>
<feature type="compositionally biased region" description="Low complexity" evidence="9">
    <location>
        <begin position="751"/>
        <end position="762"/>
    </location>
</feature>
<evidence type="ECO:0000256" key="4">
    <source>
        <dbReference type="ARBA" id="ARBA00022490"/>
    </source>
</evidence>
<keyword evidence="5" id="KW-0378">Hydrolase</keyword>
<protein>
    <recommendedName>
        <fullName evidence="14">Phosphatidylinositol-3,4,5-trisphosphate 3-phosphatase</fullName>
    </recommendedName>
</protein>
<evidence type="ECO:0000256" key="7">
    <source>
        <dbReference type="ARBA" id="ARBA00023098"/>
    </source>
</evidence>
<keyword evidence="7" id="KW-0443">Lipid metabolism</keyword>
<comment type="subcellular location">
    <subcellularLocation>
        <location evidence="1">Cell projection</location>
        <location evidence="1">Neuron projection</location>
    </subcellularLocation>
    <subcellularLocation>
        <location evidence="2">Cytoplasm</location>
    </subcellularLocation>
</comment>
<dbReference type="CDD" id="cd14509">
    <property type="entry name" value="PTP_PTEN"/>
    <property type="match status" value="1"/>
</dbReference>
<keyword evidence="13" id="KW-1185">Reference proteome</keyword>
<dbReference type="InterPro" id="IPR029023">
    <property type="entry name" value="Tensin_phosphatase"/>
</dbReference>
<dbReference type="SMART" id="SM00404">
    <property type="entry name" value="PTPc_motif"/>
    <property type="match status" value="1"/>
</dbReference>
<proteinExistence type="inferred from homology"/>
<feature type="compositionally biased region" description="Low complexity" evidence="9">
    <location>
        <begin position="434"/>
        <end position="445"/>
    </location>
</feature>
<dbReference type="GO" id="GO:0043491">
    <property type="term" value="P:phosphatidylinositol 3-kinase/protein kinase B signal transduction"/>
    <property type="evidence" value="ECO:0007669"/>
    <property type="project" value="TreeGrafter"/>
</dbReference>
<dbReference type="SUPFAM" id="SSF52799">
    <property type="entry name" value="(Phosphotyrosine protein) phosphatases II"/>
    <property type="match status" value="1"/>
</dbReference>
<feature type="domain" description="Tyrosine specific protein phosphatases" evidence="10">
    <location>
        <begin position="179"/>
        <end position="250"/>
    </location>
</feature>
<dbReference type="GO" id="GO:0005886">
    <property type="term" value="C:plasma membrane"/>
    <property type="evidence" value="ECO:0007669"/>
    <property type="project" value="TreeGrafter"/>
</dbReference>
<evidence type="ECO:0000256" key="5">
    <source>
        <dbReference type="ARBA" id="ARBA00022801"/>
    </source>
</evidence>
<evidence type="ECO:0000313" key="12">
    <source>
        <dbReference type="EMBL" id="KAJ1365111.1"/>
    </source>
</evidence>
<feature type="region of interest" description="Disordered" evidence="9">
    <location>
        <begin position="425"/>
        <end position="445"/>
    </location>
</feature>
<feature type="region of interest" description="Disordered" evidence="9">
    <location>
        <begin position="728"/>
        <end position="771"/>
    </location>
</feature>
<dbReference type="Proteomes" id="UP001196413">
    <property type="component" value="Unassembled WGS sequence"/>
</dbReference>
<evidence type="ECO:0000256" key="8">
    <source>
        <dbReference type="ARBA" id="ARBA00023273"/>
    </source>
</evidence>
<dbReference type="PROSITE" id="PS51181">
    <property type="entry name" value="PPASE_TENSIN"/>
    <property type="match status" value="1"/>
</dbReference>
<dbReference type="GO" id="GO:0048870">
    <property type="term" value="P:cell motility"/>
    <property type="evidence" value="ECO:0007669"/>
    <property type="project" value="TreeGrafter"/>
</dbReference>
<feature type="region of interest" description="Disordered" evidence="9">
    <location>
        <begin position="681"/>
        <end position="713"/>
    </location>
</feature>
<dbReference type="Pfam" id="PF22785">
    <property type="entry name" value="Tc-R-P"/>
    <property type="match status" value="1"/>
</dbReference>
<dbReference type="PROSITE" id="PS00383">
    <property type="entry name" value="TYR_PHOSPHATASE_1"/>
    <property type="match status" value="1"/>
</dbReference>
<keyword evidence="8" id="KW-0966">Cell projection</keyword>
<accession>A0AAD5QXR7</accession>